<gene>
    <name evidence="3" type="ORF">CO192_08140</name>
    <name evidence="4" type="ORF">EAO82_08255</name>
</gene>
<sequence>MKYKDLGQGVFATMLLTGATVMLLVSGGNSPEQKRIYPVQSSLPAEIREQASDQLQRTSVEQSLRPFGSEKSSWVF</sequence>
<evidence type="ECO:0000313" key="6">
    <source>
        <dbReference type="Proteomes" id="UP000344571"/>
    </source>
</evidence>
<keyword evidence="2" id="KW-0472">Membrane</keyword>
<dbReference type="Proteomes" id="UP000243750">
    <property type="component" value="Unassembled WGS sequence"/>
</dbReference>
<feature type="compositionally biased region" description="Polar residues" evidence="1">
    <location>
        <begin position="52"/>
        <end position="62"/>
    </location>
</feature>
<evidence type="ECO:0000256" key="2">
    <source>
        <dbReference type="SAM" id="Phobius"/>
    </source>
</evidence>
<feature type="region of interest" description="Disordered" evidence="1">
    <location>
        <begin position="50"/>
        <end position="76"/>
    </location>
</feature>
<proteinExistence type="predicted"/>
<evidence type="ECO:0000256" key="1">
    <source>
        <dbReference type="SAM" id="MobiDB-lite"/>
    </source>
</evidence>
<evidence type="ECO:0000313" key="5">
    <source>
        <dbReference type="Proteomes" id="UP000243750"/>
    </source>
</evidence>
<evidence type="ECO:0000313" key="3">
    <source>
        <dbReference type="EMBL" id="PCC99784.1"/>
    </source>
</evidence>
<evidence type="ECO:0000313" key="4">
    <source>
        <dbReference type="EMBL" id="QFY56355.1"/>
    </source>
</evidence>
<reference evidence="4 6" key="2">
    <citation type="submission" date="2018-10" db="EMBL/GenBank/DDBJ databases">
        <title>Complete genome sequence of Pseudomonas pelagia strain Kongs-67.</title>
        <authorList>
            <person name="Sinha R.K."/>
            <person name="Krishnan K."/>
        </authorList>
    </citation>
    <scope>NUCLEOTIDE SEQUENCE [LARGE SCALE GENOMIC DNA]</scope>
    <source>
        <strain evidence="4 6">Kongs-67</strain>
    </source>
</reference>
<dbReference type="AlphaFoldDB" id="A0AA91Z6J7"/>
<reference evidence="3 5" key="1">
    <citation type="submission" date="2017-09" db="EMBL/GenBank/DDBJ databases">
        <title>Bacterial and phytoplankton interrelationship in Kongsfjorden, an Arctic fjord.</title>
        <authorList>
            <person name="Sinha R."/>
            <person name="Krishnan K."/>
        </authorList>
    </citation>
    <scope>NUCLEOTIDE SEQUENCE [LARGE SCALE GENOMIC DNA]</scope>
    <source>
        <strain evidence="3 5">58</strain>
    </source>
</reference>
<keyword evidence="2" id="KW-0812">Transmembrane</keyword>
<organism evidence="3 5">
    <name type="scientific">Halopseudomonas pelagia</name>
    <dbReference type="NCBI Taxonomy" id="553151"/>
    <lineage>
        <taxon>Bacteria</taxon>
        <taxon>Pseudomonadati</taxon>
        <taxon>Pseudomonadota</taxon>
        <taxon>Gammaproteobacteria</taxon>
        <taxon>Pseudomonadales</taxon>
        <taxon>Pseudomonadaceae</taxon>
        <taxon>Halopseudomonas</taxon>
    </lineage>
</organism>
<dbReference type="Proteomes" id="UP000344571">
    <property type="component" value="Chromosome"/>
</dbReference>
<keyword evidence="6" id="KW-1185">Reference proteome</keyword>
<protein>
    <submittedName>
        <fullName evidence="3">Uncharacterized protein</fullName>
    </submittedName>
</protein>
<accession>A0AA91Z6J7</accession>
<dbReference type="EMBL" id="CP033116">
    <property type="protein sequence ID" value="QFY56355.1"/>
    <property type="molecule type" value="Genomic_DNA"/>
</dbReference>
<dbReference type="EMBL" id="NWMT01000088">
    <property type="protein sequence ID" value="PCC99784.1"/>
    <property type="molecule type" value="Genomic_DNA"/>
</dbReference>
<name>A0AA91Z6J7_9GAMM</name>
<feature type="transmembrane region" description="Helical" evidence="2">
    <location>
        <begin position="6"/>
        <end position="25"/>
    </location>
</feature>
<dbReference type="RefSeq" id="WP_096346114.1">
    <property type="nucleotide sequence ID" value="NZ_CP033116.1"/>
</dbReference>
<keyword evidence="2" id="KW-1133">Transmembrane helix</keyword>